<protein>
    <submittedName>
        <fullName evidence="1">Uncharacterized protein</fullName>
    </submittedName>
</protein>
<evidence type="ECO:0000313" key="2">
    <source>
        <dbReference type="Proteomes" id="UP000837857"/>
    </source>
</evidence>
<feature type="non-terminal residue" evidence="1">
    <location>
        <position position="81"/>
    </location>
</feature>
<keyword evidence="2" id="KW-1185">Reference proteome</keyword>
<organism evidence="1 2">
    <name type="scientific">Iphiclides podalirius</name>
    <name type="common">scarce swallowtail</name>
    <dbReference type="NCBI Taxonomy" id="110791"/>
    <lineage>
        <taxon>Eukaryota</taxon>
        <taxon>Metazoa</taxon>
        <taxon>Ecdysozoa</taxon>
        <taxon>Arthropoda</taxon>
        <taxon>Hexapoda</taxon>
        <taxon>Insecta</taxon>
        <taxon>Pterygota</taxon>
        <taxon>Neoptera</taxon>
        <taxon>Endopterygota</taxon>
        <taxon>Lepidoptera</taxon>
        <taxon>Glossata</taxon>
        <taxon>Ditrysia</taxon>
        <taxon>Papilionoidea</taxon>
        <taxon>Papilionidae</taxon>
        <taxon>Papilioninae</taxon>
        <taxon>Iphiclides</taxon>
    </lineage>
</organism>
<name>A0ABN8IW97_9NEOP</name>
<accession>A0ABN8IW97</accession>
<dbReference type="EMBL" id="OW152817">
    <property type="protein sequence ID" value="CAH2068514.1"/>
    <property type="molecule type" value="Genomic_DNA"/>
</dbReference>
<gene>
    <name evidence="1" type="ORF">IPOD504_LOCUS14384</name>
</gene>
<evidence type="ECO:0000313" key="1">
    <source>
        <dbReference type="EMBL" id="CAH2068514.1"/>
    </source>
</evidence>
<reference evidence="1" key="1">
    <citation type="submission" date="2022-03" db="EMBL/GenBank/DDBJ databases">
        <authorList>
            <person name="Martin H S."/>
        </authorList>
    </citation>
    <scope>NUCLEOTIDE SEQUENCE</scope>
</reference>
<proteinExistence type="predicted"/>
<sequence length="81" mass="8761">MRAAFLEAALRARSVRGRTVAHGADSAAPRRPTSTRLARGSAYVQSNNLPHASCVQSTAIRSHLGTPTVREAYLFNAERVK</sequence>
<dbReference type="Proteomes" id="UP000837857">
    <property type="component" value="Chromosome 5"/>
</dbReference>